<feature type="non-terminal residue" evidence="1">
    <location>
        <position position="153"/>
    </location>
</feature>
<reference evidence="1 2" key="1">
    <citation type="journal article" date="2021" name="BMC Genomics">
        <title>Datura genome reveals duplications of psychoactive alkaloid biosynthetic genes and high mutation rate following tissue culture.</title>
        <authorList>
            <person name="Rajewski A."/>
            <person name="Carter-House D."/>
            <person name="Stajich J."/>
            <person name="Litt A."/>
        </authorList>
    </citation>
    <scope>NUCLEOTIDE SEQUENCE [LARGE SCALE GENOMIC DNA]</scope>
    <source>
        <strain evidence="1">AR-01</strain>
    </source>
</reference>
<dbReference type="Proteomes" id="UP000823775">
    <property type="component" value="Unassembled WGS sequence"/>
</dbReference>
<comment type="caution">
    <text evidence="1">The sequence shown here is derived from an EMBL/GenBank/DDBJ whole genome shotgun (WGS) entry which is preliminary data.</text>
</comment>
<keyword evidence="2" id="KW-1185">Reference proteome</keyword>
<proteinExistence type="predicted"/>
<name>A0ABS8UTC5_DATST</name>
<protein>
    <submittedName>
        <fullName evidence="1">Uncharacterized protein</fullName>
    </submittedName>
</protein>
<dbReference type="EMBL" id="JACEIK010002510">
    <property type="protein sequence ID" value="MCD9637557.1"/>
    <property type="molecule type" value="Genomic_DNA"/>
</dbReference>
<evidence type="ECO:0000313" key="1">
    <source>
        <dbReference type="EMBL" id="MCD9637557.1"/>
    </source>
</evidence>
<gene>
    <name evidence="1" type="ORF">HAX54_020924</name>
</gene>
<accession>A0ABS8UTC5</accession>
<evidence type="ECO:0000313" key="2">
    <source>
        <dbReference type="Proteomes" id="UP000823775"/>
    </source>
</evidence>
<organism evidence="1 2">
    <name type="scientific">Datura stramonium</name>
    <name type="common">Jimsonweed</name>
    <name type="synonym">Common thornapple</name>
    <dbReference type="NCBI Taxonomy" id="4076"/>
    <lineage>
        <taxon>Eukaryota</taxon>
        <taxon>Viridiplantae</taxon>
        <taxon>Streptophyta</taxon>
        <taxon>Embryophyta</taxon>
        <taxon>Tracheophyta</taxon>
        <taxon>Spermatophyta</taxon>
        <taxon>Magnoliopsida</taxon>
        <taxon>eudicotyledons</taxon>
        <taxon>Gunneridae</taxon>
        <taxon>Pentapetalae</taxon>
        <taxon>asterids</taxon>
        <taxon>lamiids</taxon>
        <taxon>Solanales</taxon>
        <taxon>Solanaceae</taxon>
        <taxon>Solanoideae</taxon>
        <taxon>Datureae</taxon>
        <taxon>Datura</taxon>
    </lineage>
</organism>
<sequence>MNFMLATLNRLLGTLNVDPQPMTDILLRPPYRETQHTLSGPISVAWWTRHQQFGYHITFSYSHMSREKEEVDYRLRYDLNGLDMTKIKKPQGLHSPVLFVSEFNVHIDNILSHLSVMKTLQLRMSRVTTEQLQQLNIDYPLSEHSRALCKLGL</sequence>